<dbReference type="SMART" id="SM00434">
    <property type="entry name" value="TOP4c"/>
    <property type="match status" value="1"/>
</dbReference>
<dbReference type="Proteomes" id="UP000036938">
    <property type="component" value="Unassembled WGS sequence"/>
</dbReference>
<dbReference type="EC" id="5.6.2.2" evidence="7"/>
<dbReference type="GO" id="GO:0003677">
    <property type="term" value="F:DNA binding"/>
    <property type="evidence" value="ECO:0007669"/>
    <property type="project" value="UniProtKB-UniRule"/>
</dbReference>
<keyword evidence="11" id="KW-1185">Reference proteome</keyword>
<evidence type="ECO:0000259" key="9">
    <source>
        <dbReference type="PROSITE" id="PS52040"/>
    </source>
</evidence>
<dbReference type="Gene3D" id="3.90.199.10">
    <property type="entry name" value="Topoisomerase II, domain 5"/>
    <property type="match status" value="1"/>
</dbReference>
<dbReference type="PROSITE" id="PS52040">
    <property type="entry name" value="TOPO_IIA"/>
    <property type="match status" value="1"/>
</dbReference>
<feature type="domain" description="Topo IIA-type catalytic" evidence="9">
    <location>
        <begin position="40"/>
        <end position="527"/>
    </location>
</feature>
<feature type="site" description="Interaction with DNA" evidence="7">
    <location>
        <position position="48"/>
    </location>
</feature>
<dbReference type="SUPFAM" id="SSF101904">
    <property type="entry name" value="GyrA/ParC C-terminal domain-like"/>
    <property type="match status" value="1"/>
</dbReference>
<evidence type="ECO:0000256" key="2">
    <source>
        <dbReference type="ARBA" id="ARBA00022475"/>
    </source>
</evidence>
<dbReference type="PANTHER" id="PTHR43493:SF1">
    <property type="entry name" value="DNA TOPOISOMERASE 4 SUBUNIT A"/>
    <property type="match status" value="1"/>
</dbReference>
<evidence type="ECO:0000256" key="8">
    <source>
        <dbReference type="PROSITE-ProRule" id="PRU01384"/>
    </source>
</evidence>
<dbReference type="OrthoDB" id="9806486at2"/>
<name>A0A0L1JN49_9RHOB</name>
<evidence type="ECO:0000256" key="5">
    <source>
        <dbReference type="ARBA" id="ARBA00023136"/>
    </source>
</evidence>
<evidence type="ECO:0000256" key="3">
    <source>
        <dbReference type="ARBA" id="ARBA00023029"/>
    </source>
</evidence>
<dbReference type="GO" id="GO:0005737">
    <property type="term" value="C:cytoplasm"/>
    <property type="evidence" value="ECO:0007669"/>
    <property type="project" value="TreeGrafter"/>
</dbReference>
<evidence type="ECO:0000256" key="7">
    <source>
        <dbReference type="HAMAP-Rule" id="MF_00936"/>
    </source>
</evidence>
<evidence type="ECO:0000256" key="4">
    <source>
        <dbReference type="ARBA" id="ARBA00023125"/>
    </source>
</evidence>
<feature type="site" description="Interaction with DNA" evidence="7">
    <location>
        <position position="84"/>
    </location>
</feature>
<dbReference type="GO" id="GO:0005694">
    <property type="term" value="C:chromosome"/>
    <property type="evidence" value="ECO:0007669"/>
    <property type="project" value="InterPro"/>
</dbReference>
<dbReference type="GO" id="GO:0003918">
    <property type="term" value="F:DNA topoisomerase type II (double strand cut, ATP-hydrolyzing) activity"/>
    <property type="evidence" value="ECO:0007669"/>
    <property type="project" value="UniProtKB-UniRule"/>
</dbReference>
<comment type="function">
    <text evidence="7">Topoisomerase IV is essential for chromosome segregation. It relaxes supercoiled DNA. Performs the decatenation events required during the replication of a circular DNA molecule.</text>
</comment>
<dbReference type="InterPro" id="IPR013760">
    <property type="entry name" value="Topo_IIA-like_dom_sf"/>
</dbReference>
<keyword evidence="6 7" id="KW-0413">Isomerase</keyword>
<comment type="subcellular location">
    <subcellularLocation>
        <location evidence="7">Cell membrane</location>
        <topology evidence="7">Peripheral membrane protein</topology>
    </subcellularLocation>
</comment>
<gene>
    <name evidence="7" type="primary">parC</name>
    <name evidence="10" type="ORF">ATO11_12005</name>
</gene>
<keyword evidence="3 7" id="KW-0799">Topoisomerase</keyword>
<dbReference type="NCBIfam" id="TIGR01062">
    <property type="entry name" value="parC_Gneg"/>
    <property type="match status" value="1"/>
</dbReference>
<reference evidence="10 11" key="1">
    <citation type="journal article" date="2015" name="Int. J. Syst. Evol. Microbiol.">
        <title>Aestuariivita atlantica sp. nov., isolated from deep sea sediment of the Atlantic Ocean.</title>
        <authorList>
            <person name="Li G."/>
            <person name="Lai Q."/>
            <person name="Du Y."/>
            <person name="Liu X."/>
            <person name="Sun F."/>
            <person name="Shao Z."/>
        </authorList>
    </citation>
    <scope>NUCLEOTIDE SEQUENCE [LARGE SCALE GENOMIC DNA]</scope>
    <source>
        <strain evidence="10 11">22II-S11-z3</strain>
    </source>
</reference>
<dbReference type="GO" id="GO:0005524">
    <property type="term" value="F:ATP binding"/>
    <property type="evidence" value="ECO:0007669"/>
    <property type="project" value="InterPro"/>
</dbReference>
<dbReference type="InterPro" id="IPR035516">
    <property type="entry name" value="Gyrase/topoIV_suA_C"/>
</dbReference>
<feature type="site" description="Transition state stabilizer" evidence="7">
    <location>
        <position position="127"/>
    </location>
</feature>
<dbReference type="InterPro" id="IPR050220">
    <property type="entry name" value="Type_II_DNA_Topoisomerases"/>
</dbReference>
<dbReference type="AlphaFoldDB" id="A0A0L1JN49"/>
<dbReference type="InterPro" id="IPR013758">
    <property type="entry name" value="Topo_IIA_A/C_ab"/>
</dbReference>
<protein>
    <recommendedName>
        <fullName evidence="7">DNA topoisomerase 4 subunit A</fullName>
        <ecNumber evidence="7">5.6.2.2</ecNumber>
    </recommendedName>
    <alternativeName>
        <fullName evidence="7">Topoisomerase IV subunit A</fullName>
    </alternativeName>
</protein>
<dbReference type="InterPro" id="IPR002205">
    <property type="entry name" value="Topo_IIA_dom_A"/>
</dbReference>
<dbReference type="STRING" id="1317121.ATO11_12005"/>
<organism evidence="10 11">
    <name type="scientific">Pseudaestuariivita atlantica</name>
    <dbReference type="NCBI Taxonomy" id="1317121"/>
    <lineage>
        <taxon>Bacteria</taxon>
        <taxon>Pseudomonadati</taxon>
        <taxon>Pseudomonadota</taxon>
        <taxon>Alphaproteobacteria</taxon>
        <taxon>Rhodobacterales</taxon>
        <taxon>Paracoccaceae</taxon>
        <taxon>Pseudaestuariivita</taxon>
    </lineage>
</organism>
<dbReference type="Gene3D" id="2.120.10.90">
    <property type="entry name" value="DNA gyrase/topoisomerase IV, subunit A, C-terminal"/>
    <property type="match status" value="1"/>
</dbReference>
<comment type="subunit">
    <text evidence="7">Heterotetramer composed of ParC and ParE.</text>
</comment>
<dbReference type="InterPro" id="IPR005742">
    <property type="entry name" value="TopoIV_A_Gneg"/>
</dbReference>
<dbReference type="RefSeq" id="WP_050531136.1">
    <property type="nucleotide sequence ID" value="NZ_AQQZ01000005.1"/>
</dbReference>
<dbReference type="PATRIC" id="fig|1317121.7.peg.3107"/>
<dbReference type="EMBL" id="AQQZ01000005">
    <property type="protein sequence ID" value="KNG93179.1"/>
    <property type="molecule type" value="Genomic_DNA"/>
</dbReference>
<proteinExistence type="inferred from homology"/>
<keyword evidence="4 7" id="KW-0238">DNA-binding</keyword>
<dbReference type="InterPro" id="IPR013757">
    <property type="entry name" value="Topo_IIA_A_a_sf"/>
</dbReference>
<dbReference type="GO" id="GO:0019897">
    <property type="term" value="C:extrinsic component of plasma membrane"/>
    <property type="evidence" value="ECO:0007669"/>
    <property type="project" value="UniProtKB-UniRule"/>
</dbReference>
<keyword evidence="5 7" id="KW-0472">Membrane</keyword>
<dbReference type="SUPFAM" id="SSF56719">
    <property type="entry name" value="Type II DNA topoisomerase"/>
    <property type="match status" value="1"/>
</dbReference>
<dbReference type="GO" id="GO:0007059">
    <property type="term" value="P:chromosome segregation"/>
    <property type="evidence" value="ECO:0007669"/>
    <property type="project" value="UniProtKB-UniRule"/>
</dbReference>
<keyword evidence="2 7" id="KW-1003">Cell membrane</keyword>
<accession>A0A0L1JN49</accession>
<feature type="active site" description="O-(5'-phospho-DNA)-tyrosine intermediate" evidence="7 8">
    <location>
        <position position="128"/>
    </location>
</feature>
<sequence length="767" mass="85852">MSDTVDPPENSDLTLAEPLRRAIGERYLTYALSTIMHRALPDARDGLKPVHRRILYAMRELRLSSGGGFRKSAKISGDVMGNYHPHGDAAIYDAMARLAQDFNVRYPLVDGQGNFGNIDGDNPAASRYTEARMTSVAEALLEGLNENAVDFRDNYDGTLTEPVVLPATFPNLLANGAAGIAVGMATNIPPHNITELVDACLHLIKTPDARDDTLLNYIPGPDFPTGGIIVEPKEAIAQAYRTGRGGFRLRAKWEVEDLGRGQWQVVVTEIPYQVQKSKLVEKLAELIQTKKVPILADIRDESADDIRMVLEPKTRNVDPDVLMNMLYRNSDLEVRFSLNMNVLIDGVTPKVCSLKEVLRAFLDFRREVLCRRAEHRMEKIDHRLEVLEGLIVAFLNLDRVIDIIRYDDEPKPALMREDWSRDFVRATDESDYQSPPAGEGELSEVQVEAILNMRLRSLRRLEEMELLREQEELMRERAELDDLLVDEGLQWGRISEQLKEVKQTFGKDYAAGARRTQFAEAGEIEDVPLEAMIEREPITIVCSQMGWVRAMTGHIDLSRELKFKDGDGPRFIFHAETTDKIILFGSTGRFYTLQASNLPGGRGMGEPVRLMVDLPQEAEIVDLFIHKPGRKLLVASSAGDGFIVPEDDIIAQTRSGKQVLNVRAPAVARVCRPVSGDSVAVVGENRKVLVFDLEELPEMVRGKGVRLQKYRDGGLSDAITFTLADGLSWHDPAGRTRTEVALDEWRGKRAGTGRMAPRGFPRDNTFT</sequence>
<evidence type="ECO:0000256" key="6">
    <source>
        <dbReference type="ARBA" id="ARBA00023235"/>
    </source>
</evidence>
<evidence type="ECO:0000256" key="1">
    <source>
        <dbReference type="ARBA" id="ARBA00000185"/>
    </source>
</evidence>
<feature type="site" description="Interaction with DNA" evidence="7">
    <location>
        <position position="86"/>
    </location>
</feature>
<dbReference type="NCBIfam" id="NF004044">
    <property type="entry name" value="PRK05561.1"/>
    <property type="match status" value="1"/>
</dbReference>
<comment type="catalytic activity">
    <reaction evidence="1 7 8">
        <text>ATP-dependent breakage, passage and rejoining of double-stranded DNA.</text>
        <dbReference type="EC" id="5.6.2.2"/>
    </reaction>
</comment>
<dbReference type="Pfam" id="PF00521">
    <property type="entry name" value="DNA_topoisoIV"/>
    <property type="match status" value="1"/>
</dbReference>
<dbReference type="Gene3D" id="1.10.268.10">
    <property type="entry name" value="Topoisomerase, domain 3"/>
    <property type="match status" value="1"/>
</dbReference>
<dbReference type="InterPro" id="IPR006691">
    <property type="entry name" value="GyrA/parC_rep"/>
</dbReference>
<evidence type="ECO:0000313" key="10">
    <source>
        <dbReference type="EMBL" id="KNG93179.1"/>
    </source>
</evidence>
<dbReference type="Gene3D" id="3.30.1360.40">
    <property type="match status" value="1"/>
</dbReference>
<dbReference type="CDD" id="cd00187">
    <property type="entry name" value="TOP4c"/>
    <property type="match status" value="1"/>
</dbReference>
<dbReference type="Pfam" id="PF03989">
    <property type="entry name" value="DNA_gyraseA_C"/>
    <property type="match status" value="3"/>
</dbReference>
<comment type="similarity">
    <text evidence="7">Belongs to the type II topoisomerase GyrA/ParC subunit family. ParC type 1 subfamily.</text>
</comment>
<comment type="caution">
    <text evidence="10">The sequence shown here is derived from an EMBL/GenBank/DDBJ whole genome shotgun (WGS) entry which is preliminary data.</text>
</comment>
<dbReference type="GO" id="GO:0009330">
    <property type="term" value="C:DNA topoisomerase type II (double strand cut, ATP-hydrolyzing) complex"/>
    <property type="evidence" value="ECO:0007669"/>
    <property type="project" value="TreeGrafter"/>
</dbReference>
<dbReference type="HAMAP" id="MF_00936">
    <property type="entry name" value="ParC_type1"/>
    <property type="match status" value="1"/>
</dbReference>
<dbReference type="GO" id="GO:0006265">
    <property type="term" value="P:DNA topological change"/>
    <property type="evidence" value="ECO:0007669"/>
    <property type="project" value="UniProtKB-UniRule"/>
</dbReference>
<evidence type="ECO:0000313" key="11">
    <source>
        <dbReference type="Proteomes" id="UP000036938"/>
    </source>
</evidence>
<dbReference type="PANTHER" id="PTHR43493">
    <property type="entry name" value="DNA GYRASE/TOPOISOMERASE SUBUNIT A"/>
    <property type="match status" value="1"/>
</dbReference>